<dbReference type="AlphaFoldDB" id="A0A5N5RGP4"/>
<name>A0A5N5RGP4_9BIFI</name>
<evidence type="ECO:0000313" key="1">
    <source>
        <dbReference type="EMBL" id="KAB5606415.1"/>
    </source>
</evidence>
<dbReference type="RefSeq" id="WP_151917113.1">
    <property type="nucleotide sequence ID" value="NZ_RQSP01000025.1"/>
</dbReference>
<keyword evidence="2" id="KW-1185">Reference proteome</keyword>
<accession>A0A5N5RGP4</accession>
<evidence type="ECO:0000313" key="2">
    <source>
        <dbReference type="Proteomes" id="UP000326336"/>
    </source>
</evidence>
<dbReference type="Proteomes" id="UP000326336">
    <property type="component" value="Unassembled WGS sequence"/>
</dbReference>
<dbReference type="EMBL" id="RQSP01000025">
    <property type="protein sequence ID" value="KAB5606415.1"/>
    <property type="molecule type" value="Genomic_DNA"/>
</dbReference>
<protein>
    <submittedName>
        <fullName evidence="1">Uncharacterized protein</fullName>
    </submittedName>
</protein>
<reference evidence="1 2" key="1">
    <citation type="journal article" date="2019" name="Int. J. Syst. Evol. Microbiol.">
        <title>Bifidobacterium jacchi sp. nov., isolated from the faeces of a baby common marmoset (Callithrix jacchus).</title>
        <authorList>
            <person name="Modesto M."/>
            <person name="Watanabe K."/>
            <person name="Arita M."/>
            <person name="Satti M."/>
            <person name="Oki K."/>
            <person name="Sciavilla P."/>
            <person name="Patavino C."/>
            <person name="Camma C."/>
            <person name="Michelini S."/>
            <person name="Sgorbati B."/>
            <person name="Mattarelli P."/>
        </authorList>
    </citation>
    <scope>NUCLEOTIDE SEQUENCE [LARGE SCALE GENOMIC DNA]</scope>
    <source>
        <strain evidence="1 2">MRM 9.3</strain>
    </source>
</reference>
<proteinExistence type="predicted"/>
<comment type="caution">
    <text evidence="1">The sequence shown here is derived from an EMBL/GenBank/DDBJ whole genome shotgun (WGS) entry which is preliminary data.</text>
</comment>
<gene>
    <name evidence="1" type="ORF">EHS19_07300</name>
</gene>
<organism evidence="1 2">
    <name type="scientific">Bifidobacterium jacchi</name>
    <dbReference type="NCBI Taxonomy" id="2490545"/>
    <lineage>
        <taxon>Bacteria</taxon>
        <taxon>Bacillati</taxon>
        <taxon>Actinomycetota</taxon>
        <taxon>Actinomycetes</taxon>
        <taxon>Bifidobacteriales</taxon>
        <taxon>Bifidobacteriaceae</taxon>
        <taxon>Bifidobacterium</taxon>
    </lineage>
</organism>
<sequence>MGADGGIAFALQALQALYSIGFPAFLNYPDYPDYLNYLDIWIIEFLGFPRIAAGIAAEHHANPHTTRAVVHDA</sequence>